<dbReference type="SUPFAM" id="SSF52540">
    <property type="entry name" value="P-loop containing nucleoside triphosphate hydrolases"/>
    <property type="match status" value="1"/>
</dbReference>
<feature type="compositionally biased region" description="Polar residues" evidence="8">
    <location>
        <begin position="322"/>
        <end position="337"/>
    </location>
</feature>
<keyword evidence="3 6" id="KW-0547">Nucleotide-binding</keyword>
<dbReference type="Gene3D" id="3.40.850.10">
    <property type="entry name" value="Kinesin motor domain"/>
    <property type="match status" value="1"/>
</dbReference>
<feature type="compositionally biased region" description="Low complexity" evidence="8">
    <location>
        <begin position="1056"/>
        <end position="1066"/>
    </location>
</feature>
<dbReference type="PANTHER" id="PTHR47969">
    <property type="entry name" value="CHROMOSOME-ASSOCIATED KINESIN KIF4A-RELATED"/>
    <property type="match status" value="1"/>
</dbReference>
<protein>
    <recommendedName>
        <fullName evidence="9">Kinesin motor domain-containing protein</fullName>
    </recommendedName>
</protein>
<dbReference type="GO" id="GO:0008017">
    <property type="term" value="F:microtubule binding"/>
    <property type="evidence" value="ECO:0007669"/>
    <property type="project" value="InterPro"/>
</dbReference>
<dbReference type="InterPro" id="IPR019821">
    <property type="entry name" value="Kinesin_motor_CS"/>
</dbReference>
<feature type="compositionally biased region" description="Low complexity" evidence="8">
    <location>
        <begin position="875"/>
        <end position="891"/>
    </location>
</feature>
<dbReference type="STRING" id="578459.A0A194S5E6"/>
<feature type="coiled-coil region" evidence="7">
    <location>
        <begin position="1149"/>
        <end position="1198"/>
    </location>
</feature>
<reference evidence="10 11" key="1">
    <citation type="journal article" date="2015" name="Front. Microbiol.">
        <title>Genome sequence of the plant growth promoting endophytic yeast Rhodotorula graminis WP1.</title>
        <authorList>
            <person name="Firrincieli A."/>
            <person name="Otillar R."/>
            <person name="Salamov A."/>
            <person name="Schmutz J."/>
            <person name="Khan Z."/>
            <person name="Redman R.S."/>
            <person name="Fleck N.D."/>
            <person name="Lindquist E."/>
            <person name="Grigoriev I.V."/>
            <person name="Doty S.L."/>
        </authorList>
    </citation>
    <scope>NUCLEOTIDE SEQUENCE [LARGE SCALE GENOMIC DNA]</scope>
    <source>
        <strain evidence="10 11">WP1</strain>
    </source>
</reference>
<evidence type="ECO:0000256" key="6">
    <source>
        <dbReference type="PROSITE-ProRule" id="PRU00283"/>
    </source>
</evidence>
<feature type="domain" description="Kinesin motor" evidence="9">
    <location>
        <begin position="25"/>
        <end position="452"/>
    </location>
</feature>
<comment type="similarity">
    <text evidence="6">Belongs to the TRAFAC class myosin-kinesin ATPase superfamily. Kinesin family.</text>
</comment>
<dbReference type="InterPro" id="IPR036961">
    <property type="entry name" value="Kinesin_motor_dom_sf"/>
</dbReference>
<evidence type="ECO:0000256" key="7">
    <source>
        <dbReference type="SAM" id="Coils"/>
    </source>
</evidence>
<feature type="compositionally biased region" description="Low complexity" evidence="8">
    <location>
        <begin position="2073"/>
        <end position="2084"/>
    </location>
</feature>
<dbReference type="Proteomes" id="UP000053890">
    <property type="component" value="Unassembled WGS sequence"/>
</dbReference>
<keyword evidence="2" id="KW-0963">Cytoplasm</keyword>
<feature type="region of interest" description="Disordered" evidence="8">
    <location>
        <begin position="268"/>
        <end position="342"/>
    </location>
</feature>
<feature type="region of interest" description="Disordered" evidence="8">
    <location>
        <begin position="1056"/>
        <end position="1083"/>
    </location>
</feature>
<dbReference type="OMA" id="CVSPTEY"/>
<feature type="compositionally biased region" description="Polar residues" evidence="8">
    <location>
        <begin position="2039"/>
        <end position="2060"/>
    </location>
</feature>
<evidence type="ECO:0000256" key="1">
    <source>
        <dbReference type="ARBA" id="ARBA00004496"/>
    </source>
</evidence>
<feature type="region of interest" description="Disordered" evidence="8">
    <location>
        <begin position="779"/>
        <end position="802"/>
    </location>
</feature>
<dbReference type="EMBL" id="KQ474077">
    <property type="protein sequence ID" value="KPV75735.1"/>
    <property type="molecule type" value="Genomic_DNA"/>
</dbReference>
<evidence type="ECO:0000313" key="11">
    <source>
        <dbReference type="Proteomes" id="UP000053890"/>
    </source>
</evidence>
<feature type="compositionally biased region" description="Acidic residues" evidence="8">
    <location>
        <begin position="901"/>
        <end position="912"/>
    </location>
</feature>
<feature type="coiled-coil region" evidence="7">
    <location>
        <begin position="1507"/>
        <end position="1590"/>
    </location>
</feature>
<evidence type="ECO:0000256" key="2">
    <source>
        <dbReference type="ARBA" id="ARBA00022490"/>
    </source>
</evidence>
<feature type="region of interest" description="Disordered" evidence="8">
    <location>
        <begin position="964"/>
        <end position="1023"/>
    </location>
</feature>
<dbReference type="GO" id="GO:0005737">
    <property type="term" value="C:cytoplasm"/>
    <property type="evidence" value="ECO:0007669"/>
    <property type="project" value="UniProtKB-SubCell"/>
</dbReference>
<dbReference type="InterPro" id="IPR027417">
    <property type="entry name" value="P-loop_NTPase"/>
</dbReference>
<evidence type="ECO:0000256" key="8">
    <source>
        <dbReference type="SAM" id="MobiDB-lite"/>
    </source>
</evidence>
<sequence>MVGAPNGARRESMLPAAGQQASTMAVKVVVRIRPSTTADGAANLPARFQRIAVHPLGTSSLQADNPAPGAGGSVNTAAAGAGKAAKQTFTYDRVVAPDEGQLAVYEAAQPLVASFLDGYNTTLLAYGMSSSGKSYTMGTDIDGASTDPDRQGLTPRAVADIFDRLSALQRDSRGGFSFDAKVSYLEIYNEDLIDLLAGGADVRPTVQIREDKGGQILLQGIREVKVSSAAHVMDLLAQGSTLRQTGATDMNAQSSRSHAIFSLTVTRRKWTGPGPPPSAPSTPSSPQNRRMSALPRMSSPAPPGRAGTPTGDRPASRFGLRPTSSLGRPSTPSTASSDDVEGSWTVTTSKLHFVDLAGSERLKRTAAAGDRAKEGISINAGLSALGNVISALGDPSKKATHVPYRDSKLTRFLQDSLGGNARTMMVACVSPVELNLAETLNTLRYANRARNIKNRAEVNEVEQGWDDVEYLQRTIVKLRGELSAIKAGDGAALARRSLDLSSAPAEAELQQKIAHLTAELAVAQAAAPSSPTTPTATAPLSRDQFAAAVEPIVEEYERSLSALESQLALTRAALGHSDEEMRELEARIGEEQHANEANLALVDELRLRVAKLSEREETTEAYVRDLEARLRDVDDADESHGAAVGALRKELARNREQAAATELHVQELEGRLASAEEGNAALRRQIEILERDVAHREESHRDLEARVQLLDSSADSKKLLAEIDDKDRRLLDLERELDAVKVQAGTATDEASRLHKLAQDEKALKEELESRVRTLENGQARNLVATPPRTPAMRSSDASSLAPPDLDAVAAAASATDEQAAVVDALRKQVAQLQHARDETTSELDSAKAKYAESLREIDDLNAQVQEARLLRSQASASDLSDAGLSPSSSRFAGPRRVGGQDDDEDEDEVEELASSSVVGGKNGSSAARRATGPRTPHARRSMPLSPQHRLSFLGRGQGAVSPAHLRSASLSQELSSAASSQTSCPTIPQPVSPSPSSHSRRESFFAPSSTSSTSNGVGDRSYEQMKSEVLKLQAALDQRDAEISDLEATVQHFRSPFASSAPSPSGDRSFPSFPVITERPATPPPLPASSDADLLLSPHTRSHFDALRASVGGADPATVGLGLSTAPDDAALTASRLDDLMRSMAQKESAHRDAVDVLEGELAQLRRQHDELVVLSKTQVENMSAEIEQLRRELDERPARGALEVEMEKLRDDARVKADELAAARTAHEDELGQVKAALMDGAAEHQRALESTLGDHSATIDSLRADHAAALGSLRVEHVVALERAVLDRDEAVRSSLGEASSVEHDRLRSELAVTLKERGSAHAAEVAALRASHEAALEQVAAGAAESAERERAQVVAAHAADLDALRSSLASSSAAELDRLRTEHSSALQQRALAHAAGLDELRNSLGESASAALDGVRAEHAAALDTRAAVHADELAALRTTHGAALAAASENALEVTERARVELVAAHVAEIEALRTSHVHELAARASGGAEEVELALSSLAARHDGALEALKREHAEALERARSETAEQAQAELDAVKSRHEQELSAVRASLGDEREQAMSALKEEHEKALADLQQLHASTTDDLRSTLSAEHASLLASTQQEHADAFDLLRREHGTSLEQRQAEHVAAFSALEHLHADKLEKAVQDERARLVVEHEQASEALKAQHAEAVEQVQAAAASERAALQARHAQEVEAAESAAASLRVEHDRAVDAAQQSHVADLDELKAALSSEHASAVERLGGEHAAALDALRDEHVRAVASLRDEHARAIDSLHVEHAGVVDQASTRDQDAVVALEVDRDALKQAHEELEVALSATRDELVSAKESLSIVVAERDGLSQRLDKLAAQHANFVADHAKEVNSLRQTLKVQQHAPSTSASSSGDLQEALAALSSVEQAHDEDERHAAVEQARAAASRLDTALAQARQERDGLSTKLARMSLSSASAAPLGLGLRAQSPPVGPAAPPVDAFSALSSRAKSPTGELDRATSPPLRNERFLSNGSTFSLKAPPPTPPPTVPPPPAPHPTAPLPPLPQESPSRTVGRRASNSSVTASTSPEQRRGSLGPDPSAAAAQAHAQATLDAARALKEQHERLKQRLAQRDAEYQSQVDLVNTLESALNDSERNLRKARLQSNEYARERDQLKEQADRLRLEAQDNHSTSESYRQSVIDMEERLQEQRNREQRAERARLDLEARMAEVNKRKSKFACF</sequence>
<gene>
    <name evidence="10" type="ORF">RHOBADRAFT_52766</name>
</gene>
<dbReference type="PANTHER" id="PTHR47969:SF15">
    <property type="entry name" value="CHROMOSOME-ASSOCIATED KINESIN KIF4A-RELATED"/>
    <property type="match status" value="1"/>
</dbReference>
<dbReference type="InterPro" id="IPR027640">
    <property type="entry name" value="Kinesin-like_fam"/>
</dbReference>
<evidence type="ECO:0000259" key="9">
    <source>
        <dbReference type="PROSITE" id="PS50067"/>
    </source>
</evidence>
<dbReference type="PROSITE" id="PS50067">
    <property type="entry name" value="KINESIN_MOTOR_2"/>
    <property type="match status" value="1"/>
</dbReference>
<feature type="coiled-coil region" evidence="7">
    <location>
        <begin position="1798"/>
        <end position="1832"/>
    </location>
</feature>
<keyword evidence="5 7" id="KW-0175">Coiled coil</keyword>
<evidence type="ECO:0000313" key="10">
    <source>
        <dbReference type="EMBL" id="KPV75735.1"/>
    </source>
</evidence>
<feature type="coiled-coil region" evidence="7">
    <location>
        <begin position="651"/>
        <end position="778"/>
    </location>
</feature>
<evidence type="ECO:0000256" key="3">
    <source>
        <dbReference type="ARBA" id="ARBA00022741"/>
    </source>
</evidence>
<feature type="region of interest" description="Disordered" evidence="8">
    <location>
        <begin position="1896"/>
        <end position="1916"/>
    </location>
</feature>
<name>A0A194S5E6_RHOGW</name>
<dbReference type="RefSeq" id="XP_018271784.1">
    <property type="nucleotide sequence ID" value="XM_018416496.1"/>
</dbReference>
<dbReference type="GeneID" id="28976944"/>
<proteinExistence type="inferred from homology"/>
<dbReference type="InterPro" id="IPR001752">
    <property type="entry name" value="Kinesin_motor_dom"/>
</dbReference>
<accession>A0A194S5E6</accession>
<feature type="region of interest" description="Disordered" evidence="8">
    <location>
        <begin position="1978"/>
        <end position="2084"/>
    </location>
</feature>
<dbReference type="PROSITE" id="PS00411">
    <property type="entry name" value="KINESIN_MOTOR_1"/>
    <property type="match status" value="1"/>
</dbReference>
<comment type="subcellular location">
    <subcellularLocation>
        <location evidence="1">Cytoplasm</location>
    </subcellularLocation>
</comment>
<evidence type="ECO:0000256" key="4">
    <source>
        <dbReference type="ARBA" id="ARBA00022840"/>
    </source>
</evidence>
<dbReference type="OrthoDB" id="3176171at2759"/>
<keyword evidence="6" id="KW-0505">Motor protein</keyword>
<organism evidence="10 11">
    <name type="scientific">Rhodotorula graminis (strain WP1)</name>
    <dbReference type="NCBI Taxonomy" id="578459"/>
    <lineage>
        <taxon>Eukaryota</taxon>
        <taxon>Fungi</taxon>
        <taxon>Dikarya</taxon>
        <taxon>Basidiomycota</taxon>
        <taxon>Pucciniomycotina</taxon>
        <taxon>Microbotryomycetes</taxon>
        <taxon>Sporidiobolales</taxon>
        <taxon>Sporidiobolaceae</taxon>
        <taxon>Rhodotorula</taxon>
    </lineage>
</organism>
<feature type="compositionally biased region" description="Low complexity" evidence="8">
    <location>
        <begin position="304"/>
        <end position="313"/>
    </location>
</feature>
<dbReference type="GO" id="GO:0007052">
    <property type="term" value="P:mitotic spindle organization"/>
    <property type="evidence" value="ECO:0007669"/>
    <property type="project" value="TreeGrafter"/>
</dbReference>
<feature type="region of interest" description="Disordered" evidence="8">
    <location>
        <begin position="875"/>
        <end position="950"/>
    </location>
</feature>
<dbReference type="PRINTS" id="PR00380">
    <property type="entry name" value="KINESINHEAVY"/>
</dbReference>
<feature type="compositionally biased region" description="Low complexity" evidence="8">
    <location>
        <begin position="968"/>
        <end position="987"/>
    </location>
</feature>
<dbReference type="GO" id="GO:0007018">
    <property type="term" value="P:microtubule-based movement"/>
    <property type="evidence" value="ECO:0007669"/>
    <property type="project" value="InterPro"/>
</dbReference>
<dbReference type="Gene3D" id="1.20.5.170">
    <property type="match status" value="1"/>
</dbReference>
<feature type="binding site" evidence="6">
    <location>
        <begin position="127"/>
        <end position="134"/>
    </location>
    <ligand>
        <name>ATP</name>
        <dbReference type="ChEBI" id="CHEBI:30616"/>
    </ligand>
</feature>
<dbReference type="GO" id="GO:0005524">
    <property type="term" value="F:ATP binding"/>
    <property type="evidence" value="ECO:0007669"/>
    <property type="project" value="UniProtKB-UniRule"/>
</dbReference>
<dbReference type="GO" id="GO:0051231">
    <property type="term" value="P:spindle elongation"/>
    <property type="evidence" value="ECO:0007669"/>
    <property type="project" value="TreeGrafter"/>
</dbReference>
<feature type="compositionally biased region" description="Pro residues" evidence="8">
    <location>
        <begin position="2012"/>
        <end position="2038"/>
    </location>
</feature>
<dbReference type="GO" id="GO:0003777">
    <property type="term" value="F:microtubule motor activity"/>
    <property type="evidence" value="ECO:0007669"/>
    <property type="project" value="InterPro"/>
</dbReference>
<dbReference type="GO" id="GO:0005875">
    <property type="term" value="C:microtubule associated complex"/>
    <property type="evidence" value="ECO:0007669"/>
    <property type="project" value="TreeGrafter"/>
</dbReference>
<evidence type="ECO:0000256" key="5">
    <source>
        <dbReference type="ARBA" id="ARBA00023054"/>
    </source>
</evidence>
<keyword evidence="11" id="KW-1185">Reference proteome</keyword>
<feature type="compositionally biased region" description="Basic and acidic residues" evidence="8">
    <location>
        <begin position="1901"/>
        <end position="1911"/>
    </location>
</feature>
<dbReference type="SMART" id="SM00129">
    <property type="entry name" value="KISc"/>
    <property type="match status" value="1"/>
</dbReference>
<dbReference type="Pfam" id="PF00225">
    <property type="entry name" value="Kinesin"/>
    <property type="match status" value="2"/>
</dbReference>
<keyword evidence="4 6" id="KW-0067">ATP-binding</keyword>
<feature type="compositionally biased region" description="Low complexity" evidence="8">
    <location>
        <begin position="914"/>
        <end position="928"/>
    </location>
</feature>